<dbReference type="Proteomes" id="UP000450000">
    <property type="component" value="Unassembled WGS sequence"/>
</dbReference>
<feature type="binding site" evidence="4">
    <location>
        <position position="31"/>
    </location>
    <ligand>
        <name>Zn(2+)</name>
        <dbReference type="ChEBI" id="CHEBI:29105"/>
        <label>1</label>
    </ligand>
</feature>
<reference evidence="6 7" key="1">
    <citation type="submission" date="2019-09" db="EMBL/GenBank/DDBJ databases">
        <title>Genome Sequences of Streptomyces kaniharaensis ATCC 21070.</title>
        <authorList>
            <person name="Zhu W."/>
            <person name="De Crecy-Lagard V."/>
            <person name="Richards N.G."/>
        </authorList>
    </citation>
    <scope>NUCLEOTIDE SEQUENCE [LARGE SCALE GENOMIC DNA]</scope>
    <source>
        <strain evidence="6 7">SF-557</strain>
    </source>
</reference>
<protein>
    <submittedName>
        <fullName evidence="6">Phosphotriesterase</fullName>
    </submittedName>
</protein>
<keyword evidence="7" id="KW-1185">Reference proteome</keyword>
<feature type="modified residue" description="N6-carboxylysine" evidence="3 5">
    <location>
        <position position="140"/>
    </location>
</feature>
<dbReference type="InterPro" id="IPR001559">
    <property type="entry name" value="Phosphotriesterase"/>
</dbReference>
<evidence type="ECO:0000256" key="5">
    <source>
        <dbReference type="PROSITE-ProRule" id="PRU00679"/>
    </source>
</evidence>
<accession>A0A6N7KU06</accession>
<organism evidence="6 7">
    <name type="scientific">Streptomyces kaniharaensis</name>
    <dbReference type="NCBI Taxonomy" id="212423"/>
    <lineage>
        <taxon>Bacteria</taxon>
        <taxon>Bacillati</taxon>
        <taxon>Actinomycetota</taxon>
        <taxon>Actinomycetes</taxon>
        <taxon>Kitasatosporales</taxon>
        <taxon>Streptomycetaceae</taxon>
        <taxon>Streptomyces</taxon>
    </lineage>
</organism>
<feature type="binding site" evidence="4">
    <location>
        <position position="259"/>
    </location>
    <ligand>
        <name>Zn(2+)</name>
        <dbReference type="ChEBI" id="CHEBI:29105"/>
        <label>1</label>
    </ligand>
</feature>
<dbReference type="AlphaFoldDB" id="A0A6N7KU06"/>
<evidence type="ECO:0000313" key="6">
    <source>
        <dbReference type="EMBL" id="MQS15122.1"/>
    </source>
</evidence>
<feature type="binding site" description="via carbamate group" evidence="4">
    <location>
        <position position="140"/>
    </location>
    <ligand>
        <name>Zn(2+)</name>
        <dbReference type="ChEBI" id="CHEBI:29105"/>
        <label>1</label>
    </ligand>
</feature>
<dbReference type="SUPFAM" id="SSF51556">
    <property type="entry name" value="Metallo-dependent hydrolases"/>
    <property type="match status" value="1"/>
</dbReference>
<keyword evidence="2" id="KW-0378">Hydrolase</keyword>
<dbReference type="PROSITE" id="PS51347">
    <property type="entry name" value="PHOSPHOTRIESTERASE_2"/>
    <property type="match status" value="1"/>
</dbReference>
<evidence type="ECO:0000313" key="7">
    <source>
        <dbReference type="Proteomes" id="UP000450000"/>
    </source>
</evidence>
<dbReference type="InterPro" id="IPR032466">
    <property type="entry name" value="Metal_Hydrolase"/>
</dbReference>
<dbReference type="GO" id="GO:0008270">
    <property type="term" value="F:zinc ion binding"/>
    <property type="evidence" value="ECO:0007669"/>
    <property type="project" value="InterPro"/>
</dbReference>
<dbReference type="Gene3D" id="3.20.20.140">
    <property type="entry name" value="Metal-dependent hydrolases"/>
    <property type="match status" value="1"/>
</dbReference>
<feature type="binding site" evidence="4">
    <location>
        <position position="173"/>
    </location>
    <ligand>
        <name>Zn(2+)</name>
        <dbReference type="ChEBI" id="CHEBI:29105"/>
        <label>2</label>
    </ligand>
</feature>
<dbReference type="PANTHER" id="PTHR10819:SF3">
    <property type="entry name" value="PHOSPHOTRIESTERASE-RELATED PROTEIN"/>
    <property type="match status" value="1"/>
</dbReference>
<feature type="binding site" evidence="4">
    <location>
        <position position="202"/>
    </location>
    <ligand>
        <name>Zn(2+)</name>
        <dbReference type="ChEBI" id="CHEBI:29105"/>
        <label>2</label>
    </ligand>
</feature>
<keyword evidence="1 4" id="KW-0479">Metal-binding</keyword>
<evidence type="ECO:0000256" key="2">
    <source>
        <dbReference type="ARBA" id="ARBA00022801"/>
    </source>
</evidence>
<dbReference type="Pfam" id="PF02126">
    <property type="entry name" value="PTE"/>
    <property type="match status" value="1"/>
</dbReference>
<evidence type="ECO:0000256" key="3">
    <source>
        <dbReference type="PIRSR" id="PIRSR601559-50"/>
    </source>
</evidence>
<gene>
    <name evidence="6" type="ORF">F7Q99_23360</name>
</gene>
<feature type="binding site" description="via carbamate group" evidence="4">
    <location>
        <position position="140"/>
    </location>
    <ligand>
        <name>Zn(2+)</name>
        <dbReference type="ChEBI" id="CHEBI:29105"/>
        <label>2</label>
    </ligand>
</feature>
<dbReference type="PIRSF" id="PIRSF016839">
    <property type="entry name" value="PhP"/>
    <property type="match status" value="1"/>
</dbReference>
<sequence>MTPAAPAVRTVRTVLGDLDPAELGVTDSHDHLFIRSPQLPTEELDDQAAAEDVLHAFAAVGGRSFVQWTPYGMGRGAAALARLSGATGIHVVAATGVHQAVHYAPGTFPALYDGLAERFAAELTTGLPGAPQGVRAGLIKVASDVGATTAHTRQVMAAAAEAHHATGAPIAVHLEPGADPHFVLRRLHARHGVPRERIVLGHLTRLPDARLHRELAAEGVHLALDSPSRANHPADHQAFDLIADLVEAGHASQLLLGADTTTRTARRAAGPTRLLTDLAPRLARTFGPELPELLLTTNPAAAFAAEWRTP</sequence>
<dbReference type="GO" id="GO:0016787">
    <property type="term" value="F:hydrolase activity"/>
    <property type="evidence" value="ECO:0007669"/>
    <property type="project" value="UniProtKB-KW"/>
</dbReference>
<dbReference type="OrthoDB" id="9795018at2"/>
<dbReference type="EMBL" id="WBOF01000001">
    <property type="protein sequence ID" value="MQS15122.1"/>
    <property type="molecule type" value="Genomic_DNA"/>
</dbReference>
<feature type="binding site" evidence="4">
    <location>
        <position position="29"/>
    </location>
    <ligand>
        <name>Zn(2+)</name>
        <dbReference type="ChEBI" id="CHEBI:29105"/>
        <label>1</label>
    </ligand>
</feature>
<dbReference type="RefSeq" id="WP_153464481.1">
    <property type="nucleotide sequence ID" value="NZ_WBOF01000001.1"/>
</dbReference>
<dbReference type="PANTHER" id="PTHR10819">
    <property type="entry name" value="PHOSPHOTRIESTERASE-RELATED"/>
    <property type="match status" value="1"/>
</dbReference>
<name>A0A6N7KU06_9ACTN</name>
<comment type="similarity">
    <text evidence="5">Belongs to the metallo-dependent hydrolases superfamily. Phosphotriesterase family.</text>
</comment>
<comment type="caution">
    <text evidence="6">The sequence shown here is derived from an EMBL/GenBank/DDBJ whole genome shotgun (WGS) entry which is preliminary data.</text>
</comment>
<evidence type="ECO:0000256" key="4">
    <source>
        <dbReference type="PIRSR" id="PIRSR601559-51"/>
    </source>
</evidence>
<comment type="cofactor">
    <cofactor evidence="4">
        <name>a divalent metal cation</name>
        <dbReference type="ChEBI" id="CHEBI:60240"/>
    </cofactor>
    <text evidence="4">Binds 2 divalent metal cations per subunit.</text>
</comment>
<proteinExistence type="inferred from homology"/>
<evidence type="ECO:0000256" key="1">
    <source>
        <dbReference type="ARBA" id="ARBA00022723"/>
    </source>
</evidence>